<dbReference type="InterPro" id="IPR036291">
    <property type="entry name" value="NAD(P)-bd_dom_sf"/>
</dbReference>
<reference evidence="3 4" key="1">
    <citation type="journal article" date="2013" name="Int. J. Syst. Evol. Microbiol.">
        <title>Roseomonas aerophila sp. nov., isolated from air.</title>
        <authorList>
            <person name="Kim S.J."/>
            <person name="Weon H.Y."/>
            <person name="Ahn J.H."/>
            <person name="Hong S.B."/>
            <person name="Seok S.J."/>
            <person name="Whang K.S."/>
            <person name="Kwon S.W."/>
        </authorList>
    </citation>
    <scope>NUCLEOTIDE SEQUENCE [LARGE SCALE GENOMIC DNA]</scope>
    <source>
        <strain evidence="3 4">NBRC 108923</strain>
    </source>
</reference>
<dbReference type="PANTHER" id="PTHR14239:SF10">
    <property type="entry name" value="REDUCTASE"/>
    <property type="match status" value="1"/>
</dbReference>
<gene>
    <name evidence="3" type="ORF">IBL26_21220</name>
</gene>
<dbReference type="InterPro" id="IPR051267">
    <property type="entry name" value="STEAP_metalloreductase"/>
</dbReference>
<dbReference type="Pfam" id="PF03807">
    <property type="entry name" value="F420_oxidored"/>
    <property type="match status" value="1"/>
</dbReference>
<evidence type="ECO:0000256" key="1">
    <source>
        <dbReference type="ARBA" id="ARBA00023002"/>
    </source>
</evidence>
<accession>A0ABR7RT45</accession>
<comment type="caution">
    <text evidence="3">The sequence shown here is derived from an EMBL/GenBank/DDBJ whole genome shotgun (WGS) entry which is preliminary data.</text>
</comment>
<proteinExistence type="predicted"/>
<dbReference type="PANTHER" id="PTHR14239">
    <property type="entry name" value="DUDULIN-RELATED"/>
    <property type="match status" value="1"/>
</dbReference>
<protein>
    <submittedName>
        <fullName evidence="3">NAD(P)-binding domain-containing protein</fullName>
    </submittedName>
</protein>
<dbReference type="Gene3D" id="3.40.50.720">
    <property type="entry name" value="NAD(P)-binding Rossmann-like Domain"/>
    <property type="match status" value="1"/>
</dbReference>
<evidence type="ECO:0000259" key="2">
    <source>
        <dbReference type="Pfam" id="PF03807"/>
    </source>
</evidence>
<dbReference type="InterPro" id="IPR028939">
    <property type="entry name" value="P5C_Rdtase_cat_N"/>
</dbReference>
<dbReference type="EMBL" id="JACTVA010000053">
    <property type="protein sequence ID" value="MBC9209381.1"/>
    <property type="molecule type" value="Genomic_DNA"/>
</dbReference>
<evidence type="ECO:0000313" key="3">
    <source>
        <dbReference type="EMBL" id="MBC9209381.1"/>
    </source>
</evidence>
<feature type="domain" description="Pyrroline-5-carboxylate reductase catalytic N-terminal" evidence="2">
    <location>
        <begin position="2"/>
        <end position="88"/>
    </location>
</feature>
<dbReference type="SUPFAM" id="SSF51735">
    <property type="entry name" value="NAD(P)-binding Rossmann-fold domains"/>
    <property type="match status" value="1"/>
</dbReference>
<name>A0ABR7RT45_9PROT</name>
<dbReference type="Proteomes" id="UP000626026">
    <property type="component" value="Unassembled WGS sequence"/>
</dbReference>
<dbReference type="RefSeq" id="WP_187786513.1">
    <property type="nucleotide sequence ID" value="NZ_JACTVA010000053.1"/>
</dbReference>
<organism evidence="3 4">
    <name type="scientific">Teichococcus aerophilus</name>
    <dbReference type="NCBI Taxonomy" id="1224513"/>
    <lineage>
        <taxon>Bacteria</taxon>
        <taxon>Pseudomonadati</taxon>
        <taxon>Pseudomonadota</taxon>
        <taxon>Alphaproteobacteria</taxon>
        <taxon>Acetobacterales</taxon>
        <taxon>Roseomonadaceae</taxon>
        <taxon>Roseomonas</taxon>
    </lineage>
</organism>
<evidence type="ECO:0000313" key="4">
    <source>
        <dbReference type="Proteomes" id="UP000626026"/>
    </source>
</evidence>
<keyword evidence="4" id="KW-1185">Reference proteome</keyword>
<sequence length="222" mass="23158">MRIGIIGAGYIGQGIARLALRAGDEVMIGNSRGPETLFSVATSLGCLAGTAEQVAAFGGVVLVAVPFRNIGALPAAALAGKVVLDPNNYYPQRDGQIAALDERATTTSQMLAGALPGARVVKAFNAILAEDLGTDGRPAGTPGRRALPIAGDDARAKAQVAALQDRYGFDVVDAGGLAESWRFERAKPAYCRRLDSTALRAALAAAERDVELPHHSWHADDR</sequence>
<keyword evidence="1" id="KW-0560">Oxidoreductase</keyword>